<evidence type="ECO:0000256" key="1">
    <source>
        <dbReference type="SAM" id="MobiDB-lite"/>
    </source>
</evidence>
<proteinExistence type="predicted"/>
<gene>
    <name evidence="2" type="ORF">QTG54_005168</name>
</gene>
<dbReference type="Gene3D" id="3.40.50.300">
    <property type="entry name" value="P-loop containing nucleotide triphosphate hydrolases"/>
    <property type="match status" value="1"/>
</dbReference>
<keyword evidence="3" id="KW-1185">Reference proteome</keyword>
<dbReference type="InterPro" id="IPR027417">
    <property type="entry name" value="P-loop_NTPase"/>
</dbReference>
<dbReference type="Proteomes" id="UP001224775">
    <property type="component" value="Unassembled WGS sequence"/>
</dbReference>
<dbReference type="AlphaFoldDB" id="A0AAD8YGH1"/>
<organism evidence="2 3">
    <name type="scientific">Skeletonema marinoi</name>
    <dbReference type="NCBI Taxonomy" id="267567"/>
    <lineage>
        <taxon>Eukaryota</taxon>
        <taxon>Sar</taxon>
        <taxon>Stramenopiles</taxon>
        <taxon>Ochrophyta</taxon>
        <taxon>Bacillariophyta</taxon>
        <taxon>Coscinodiscophyceae</taxon>
        <taxon>Thalassiosirophycidae</taxon>
        <taxon>Thalassiosirales</taxon>
        <taxon>Skeletonemataceae</taxon>
        <taxon>Skeletonema</taxon>
        <taxon>Skeletonema marinoi-dohrnii complex</taxon>
    </lineage>
</organism>
<protein>
    <submittedName>
        <fullName evidence="2">Uncharacterized protein</fullName>
    </submittedName>
</protein>
<evidence type="ECO:0000313" key="2">
    <source>
        <dbReference type="EMBL" id="KAK1744635.1"/>
    </source>
</evidence>
<comment type="caution">
    <text evidence="2">The sequence shown here is derived from an EMBL/GenBank/DDBJ whole genome shotgun (WGS) entry which is preliminary data.</text>
</comment>
<evidence type="ECO:0000313" key="3">
    <source>
        <dbReference type="Proteomes" id="UP001224775"/>
    </source>
</evidence>
<dbReference type="EMBL" id="JATAAI010000007">
    <property type="protein sequence ID" value="KAK1744635.1"/>
    <property type="molecule type" value="Genomic_DNA"/>
</dbReference>
<accession>A0AAD8YGH1</accession>
<reference evidence="2" key="1">
    <citation type="submission" date="2023-06" db="EMBL/GenBank/DDBJ databases">
        <title>Survivors Of The Sea: Transcriptome response of Skeletonema marinoi to long-term dormancy.</title>
        <authorList>
            <person name="Pinder M.I.M."/>
            <person name="Kourtchenko O."/>
            <person name="Robertson E.K."/>
            <person name="Larsson T."/>
            <person name="Maumus F."/>
            <person name="Osuna-Cruz C.M."/>
            <person name="Vancaester E."/>
            <person name="Stenow R."/>
            <person name="Vandepoele K."/>
            <person name="Ploug H."/>
            <person name="Bruchert V."/>
            <person name="Godhe A."/>
            <person name="Topel M."/>
        </authorList>
    </citation>
    <scope>NUCLEOTIDE SEQUENCE</scope>
    <source>
        <strain evidence="2">R05AC</strain>
    </source>
</reference>
<name>A0AAD8YGH1_9STRA</name>
<sequence length="531" mass="60052">MHSDSAVFASDLPFAPRSSKHEHITSSKSTHRELALDALKQKETQLSTSSRDTAMALFETISARRRRGHQLSSPPAYTDDSAALTNSSNSDEHEHHKSKSPFIFSQTASYKCILMIGAALMLMPFPLAQKNFRSQFYLRPQSQNDSSDIQTQLSEAIMTVGSSAGESDVADEEKGAAYNVDLAADEAVAVKEYTAELADRAVEPTVWTCGEKDRQKQTALDPITNQRPFFAFVHVYKTAGSTVRDFFREYATICKKSLALVQNCHLGDDGRGIEKCRMLKSVNAPQSIKRVNSTILHDHYDILAGHYSFGMADDIFSNATATPNYGNDAPLVRHMVFLRQPMTRYVSHKLYQKKQKDTVEETAEDIKERIRTSRGKGQYMSSIYKYLLTPQQRAMRYDRTQTQEDVVAHKAQLSIGNLLRYNAIVGMTETFSQSMKIFEHAMGHIVTSTRKEEEVRAMFSRYIGEEVSRNVSKRKGISTGSVLKELNKDEEFMAIFREFVKYEQMIVDFAMAMHQEQYEAVNKVLIDPVLV</sequence>
<feature type="region of interest" description="Disordered" evidence="1">
    <location>
        <begin position="65"/>
        <end position="99"/>
    </location>
</feature>